<dbReference type="Pfam" id="PF00646">
    <property type="entry name" value="F-box"/>
    <property type="match status" value="1"/>
</dbReference>
<reference evidence="2 3" key="1">
    <citation type="submission" date="2014-03" db="EMBL/GenBank/DDBJ databases">
        <title>Draft genome of the hookworm Oesophagostomum dentatum.</title>
        <authorList>
            <person name="Mitreva M."/>
        </authorList>
    </citation>
    <scope>NUCLEOTIDE SEQUENCE [LARGE SCALE GENOMIC DNA]</scope>
    <source>
        <strain evidence="2 3">OD-Hann</strain>
    </source>
</reference>
<evidence type="ECO:0000313" key="2">
    <source>
        <dbReference type="EMBL" id="KHJ80706.1"/>
    </source>
</evidence>
<gene>
    <name evidence="2" type="ORF">OESDEN_19615</name>
</gene>
<dbReference type="EMBL" id="KN599969">
    <property type="protein sequence ID" value="KHJ80706.1"/>
    <property type="molecule type" value="Genomic_DNA"/>
</dbReference>
<feature type="domain" description="F-box" evidence="1">
    <location>
        <begin position="17"/>
        <end position="40"/>
    </location>
</feature>
<dbReference type="InterPro" id="IPR001810">
    <property type="entry name" value="F-box_dom"/>
</dbReference>
<evidence type="ECO:0000313" key="3">
    <source>
        <dbReference type="Proteomes" id="UP000053660"/>
    </source>
</evidence>
<sequence length="272" mass="31698">MLKVLTMIIAAGISIFHLNITDLPDDILLKIFKYVSRPSLDDPFLRKYVYGGLNKLSVKALYRLRPVCKRFWDVIHKYHTSLPKPPIGLRLQALYRLRPVCKRFCDVIHKYHTSLPKPPIGLRLQAAVERDRNYGGSLVAYIYGDCGTRYFSKFVYVQDVPAAIFPGQICTFLVIKSLVITDELMDMLLTLDLSKVEELFWHDIRGSRAKNLIEKMQALLRKMTSLVCAEFYSTNDYFDPTTMFPNTNRYWTELGWRSELYYFFLVPSLALR</sequence>
<keyword evidence="3" id="KW-1185">Reference proteome</keyword>
<dbReference type="AlphaFoldDB" id="A0A0B1S9Z6"/>
<proteinExistence type="predicted"/>
<dbReference type="Gene3D" id="1.20.1280.50">
    <property type="match status" value="1"/>
</dbReference>
<accession>A0A0B1S9Z6</accession>
<organism evidence="2 3">
    <name type="scientific">Oesophagostomum dentatum</name>
    <name type="common">Nodular worm</name>
    <dbReference type="NCBI Taxonomy" id="61180"/>
    <lineage>
        <taxon>Eukaryota</taxon>
        <taxon>Metazoa</taxon>
        <taxon>Ecdysozoa</taxon>
        <taxon>Nematoda</taxon>
        <taxon>Chromadorea</taxon>
        <taxon>Rhabditida</taxon>
        <taxon>Rhabditina</taxon>
        <taxon>Rhabditomorpha</taxon>
        <taxon>Strongyloidea</taxon>
        <taxon>Strongylidae</taxon>
        <taxon>Oesophagostomum</taxon>
    </lineage>
</organism>
<dbReference type="InterPro" id="IPR036047">
    <property type="entry name" value="F-box-like_dom_sf"/>
</dbReference>
<dbReference type="SUPFAM" id="SSF81383">
    <property type="entry name" value="F-box domain"/>
    <property type="match status" value="1"/>
</dbReference>
<protein>
    <submittedName>
        <fullName evidence="2">F-box domain protein</fullName>
    </submittedName>
</protein>
<dbReference type="PROSITE" id="PS50181">
    <property type="entry name" value="FBOX"/>
    <property type="match status" value="1"/>
</dbReference>
<evidence type="ECO:0000259" key="1">
    <source>
        <dbReference type="PROSITE" id="PS50181"/>
    </source>
</evidence>
<name>A0A0B1S9Z6_OESDE</name>
<dbReference type="Proteomes" id="UP000053660">
    <property type="component" value="Unassembled WGS sequence"/>
</dbReference>
<dbReference type="OrthoDB" id="5791402at2759"/>
<dbReference type="CDD" id="cd09917">
    <property type="entry name" value="F-box_SF"/>
    <property type="match status" value="1"/>
</dbReference>